<gene>
    <name evidence="8" type="ORF">DH2020_029718</name>
</gene>
<sequence>MAFQDDHHLSDEMPLHLPRYSDHHHHPSAVASVFRSILPDHHHSPDDKPPPITTSTWLNSSTLHHQWLPTQSQPSPLTPQENSDHNQDSGGGGGDNGGNNSSGNNTNWEKEKCKADILSHPLYEQLLSAHVACLRIATPVDQLPRVDAQLAQSHQVVAKYSVLGHGQQPLDDKELDHFMTHYVLLLSSFKEQLQQHVRVHAMEAVMACWELEQSLQSLTGVAPGEGTGATMSDDDEDHTDSEINLFDESLDGLDSTGFGPLGYKEKIVDIREEILRKRRAGKLPGDTTSVLKAWWQSHSKWPYPTEEDKARLVQETGLQLKQINNWFINQRKRNWHSNPSSSSSSQKSKRKRFLDNYLSLPLNLKLSEIESRFVCSHYSFNLDKVHVKQEAPPPPPKTPQFLEFFYKPRLFVGHSSFLLSQQIAMALLFVDPPETEPPETAAPLAVAASS</sequence>
<dbReference type="SMART" id="SM01255">
    <property type="entry name" value="KNOX1"/>
    <property type="match status" value="1"/>
</dbReference>
<comment type="subcellular location">
    <subcellularLocation>
        <location evidence="1 5">Nucleus</location>
    </subcellularLocation>
</comment>
<evidence type="ECO:0000259" key="7">
    <source>
        <dbReference type="PROSITE" id="PS50071"/>
    </source>
</evidence>
<name>A0ABR0VMW1_REHGL</name>
<feature type="domain" description="Homeobox" evidence="7">
    <location>
        <begin position="274"/>
        <end position="337"/>
    </location>
</feature>
<evidence type="ECO:0000313" key="9">
    <source>
        <dbReference type="Proteomes" id="UP001318860"/>
    </source>
</evidence>
<dbReference type="InterPro" id="IPR001356">
    <property type="entry name" value="HD"/>
</dbReference>
<dbReference type="InterPro" id="IPR005540">
    <property type="entry name" value="KNOX1"/>
</dbReference>
<reference evidence="8 9" key="1">
    <citation type="journal article" date="2021" name="Comput. Struct. Biotechnol. J.">
        <title>De novo genome assembly of the potent medicinal plant Rehmannia glutinosa using nanopore technology.</title>
        <authorList>
            <person name="Ma L."/>
            <person name="Dong C."/>
            <person name="Song C."/>
            <person name="Wang X."/>
            <person name="Zheng X."/>
            <person name="Niu Y."/>
            <person name="Chen S."/>
            <person name="Feng W."/>
        </authorList>
    </citation>
    <scope>NUCLEOTIDE SEQUENCE [LARGE SCALE GENOMIC DNA]</scope>
    <source>
        <strain evidence="8">DH-2019</strain>
    </source>
</reference>
<dbReference type="CDD" id="cd00086">
    <property type="entry name" value="homeodomain"/>
    <property type="match status" value="1"/>
</dbReference>
<dbReference type="InterPro" id="IPR050224">
    <property type="entry name" value="TALE_homeobox"/>
</dbReference>
<dbReference type="Proteomes" id="UP001318860">
    <property type="component" value="Unassembled WGS sequence"/>
</dbReference>
<dbReference type="Gene3D" id="1.10.10.60">
    <property type="entry name" value="Homeodomain-like"/>
    <property type="match status" value="1"/>
</dbReference>
<keyword evidence="3 5" id="KW-0371">Homeobox</keyword>
<dbReference type="Pfam" id="PF03791">
    <property type="entry name" value="KNOX2"/>
    <property type="match status" value="1"/>
</dbReference>
<keyword evidence="2 5" id="KW-0238">DNA-binding</keyword>
<dbReference type="EMBL" id="JABTTQ020001031">
    <property type="protein sequence ID" value="KAK6136543.1"/>
    <property type="molecule type" value="Genomic_DNA"/>
</dbReference>
<feature type="region of interest" description="Disordered" evidence="6">
    <location>
        <begin position="67"/>
        <end position="107"/>
    </location>
</feature>
<dbReference type="InterPro" id="IPR008422">
    <property type="entry name" value="KN_HD"/>
</dbReference>
<proteinExistence type="predicted"/>
<evidence type="ECO:0000256" key="3">
    <source>
        <dbReference type="ARBA" id="ARBA00023155"/>
    </source>
</evidence>
<organism evidence="8 9">
    <name type="scientific">Rehmannia glutinosa</name>
    <name type="common">Chinese foxglove</name>
    <dbReference type="NCBI Taxonomy" id="99300"/>
    <lineage>
        <taxon>Eukaryota</taxon>
        <taxon>Viridiplantae</taxon>
        <taxon>Streptophyta</taxon>
        <taxon>Embryophyta</taxon>
        <taxon>Tracheophyta</taxon>
        <taxon>Spermatophyta</taxon>
        <taxon>Magnoliopsida</taxon>
        <taxon>eudicotyledons</taxon>
        <taxon>Gunneridae</taxon>
        <taxon>Pentapetalae</taxon>
        <taxon>asterids</taxon>
        <taxon>lamiids</taxon>
        <taxon>Lamiales</taxon>
        <taxon>Orobanchaceae</taxon>
        <taxon>Rehmannieae</taxon>
        <taxon>Rehmannia</taxon>
    </lineage>
</organism>
<feature type="compositionally biased region" description="Low complexity" evidence="6">
    <location>
        <begin position="68"/>
        <end position="80"/>
    </location>
</feature>
<evidence type="ECO:0000256" key="5">
    <source>
        <dbReference type="PROSITE-ProRule" id="PRU00108"/>
    </source>
</evidence>
<dbReference type="InterPro" id="IPR005541">
    <property type="entry name" value="KNOX2"/>
</dbReference>
<feature type="compositionally biased region" description="Low complexity" evidence="6">
    <location>
        <begin position="98"/>
        <end position="107"/>
    </location>
</feature>
<dbReference type="InterPro" id="IPR009057">
    <property type="entry name" value="Homeodomain-like_sf"/>
</dbReference>
<evidence type="ECO:0000256" key="2">
    <source>
        <dbReference type="ARBA" id="ARBA00023125"/>
    </source>
</evidence>
<dbReference type="Pfam" id="PF03790">
    <property type="entry name" value="KNOX1"/>
    <property type="match status" value="1"/>
</dbReference>
<keyword evidence="4 5" id="KW-0539">Nucleus</keyword>
<comment type="caution">
    <text evidence="8">The sequence shown here is derived from an EMBL/GenBank/DDBJ whole genome shotgun (WGS) entry which is preliminary data.</text>
</comment>
<evidence type="ECO:0000256" key="1">
    <source>
        <dbReference type="ARBA" id="ARBA00004123"/>
    </source>
</evidence>
<evidence type="ECO:0000256" key="4">
    <source>
        <dbReference type="ARBA" id="ARBA00023242"/>
    </source>
</evidence>
<evidence type="ECO:0000313" key="8">
    <source>
        <dbReference type="EMBL" id="KAK6136543.1"/>
    </source>
</evidence>
<dbReference type="Pfam" id="PF05920">
    <property type="entry name" value="Homeobox_KN"/>
    <property type="match status" value="1"/>
</dbReference>
<evidence type="ECO:0000256" key="6">
    <source>
        <dbReference type="SAM" id="MobiDB-lite"/>
    </source>
</evidence>
<dbReference type="SMART" id="SM01256">
    <property type="entry name" value="KNOX2"/>
    <property type="match status" value="1"/>
</dbReference>
<dbReference type="SMART" id="SM00389">
    <property type="entry name" value="HOX"/>
    <property type="match status" value="1"/>
</dbReference>
<dbReference type="PANTHER" id="PTHR11850">
    <property type="entry name" value="HOMEOBOX PROTEIN TRANSCRIPTION FACTORS"/>
    <property type="match status" value="1"/>
</dbReference>
<protein>
    <recommendedName>
        <fullName evidence="7">Homeobox domain-containing protein</fullName>
    </recommendedName>
</protein>
<keyword evidence="9" id="KW-1185">Reference proteome</keyword>
<feature type="DNA-binding region" description="Homeobox" evidence="5">
    <location>
        <begin position="276"/>
        <end position="338"/>
    </location>
</feature>
<dbReference type="SUPFAM" id="SSF46689">
    <property type="entry name" value="Homeodomain-like"/>
    <property type="match status" value="1"/>
</dbReference>
<accession>A0ABR0VMW1</accession>
<dbReference type="PROSITE" id="PS50071">
    <property type="entry name" value="HOMEOBOX_2"/>
    <property type="match status" value="1"/>
</dbReference>